<comment type="caution">
    <text evidence="2">The sequence shown here is derived from an EMBL/GenBank/DDBJ whole genome shotgun (WGS) entry which is preliminary data.</text>
</comment>
<evidence type="ECO:0000313" key="3">
    <source>
        <dbReference type="Proteomes" id="UP000054977"/>
    </source>
</evidence>
<feature type="domain" description="KfrB" evidence="1">
    <location>
        <begin position="65"/>
        <end position="114"/>
    </location>
</feature>
<protein>
    <submittedName>
        <fullName evidence="2">Conjugation protein TraO</fullName>
    </submittedName>
</protein>
<dbReference type="AlphaFoldDB" id="A0A158J2B5"/>
<dbReference type="InterPro" id="IPR040782">
    <property type="entry name" value="KfrB"/>
</dbReference>
<dbReference type="STRING" id="326474.AWB65_05752"/>
<dbReference type="Pfam" id="PF18790">
    <property type="entry name" value="KfrB"/>
    <property type="match status" value="1"/>
</dbReference>
<evidence type="ECO:0000259" key="1">
    <source>
        <dbReference type="Pfam" id="PF18790"/>
    </source>
</evidence>
<dbReference type="OrthoDB" id="8456555at2"/>
<accession>A0A158J2B5</accession>
<organism evidence="2 3">
    <name type="scientific">Caballeronia humi</name>
    <dbReference type="NCBI Taxonomy" id="326474"/>
    <lineage>
        <taxon>Bacteria</taxon>
        <taxon>Pseudomonadati</taxon>
        <taxon>Pseudomonadota</taxon>
        <taxon>Betaproteobacteria</taxon>
        <taxon>Burkholderiales</taxon>
        <taxon>Burkholderiaceae</taxon>
        <taxon>Caballeronia</taxon>
    </lineage>
</organism>
<proteinExistence type="predicted"/>
<gene>
    <name evidence="2" type="ORF">AWB65_05752</name>
</gene>
<sequence>MQFKNRASAEGDTKVSVHNGSRLIDRYMEGQWMTMKTLPDSGLPSGVYHLADATKAAKNVHPQTFGGQVLHVDQSSAYQLSSKGIVQHNLAIFQKEPTVGQCYEVSYSRGVGTVKGEVSQTEGAKLESRRAHSL</sequence>
<reference evidence="2" key="1">
    <citation type="submission" date="2016-01" db="EMBL/GenBank/DDBJ databases">
        <authorList>
            <person name="Peeters C."/>
        </authorList>
    </citation>
    <scope>NUCLEOTIDE SEQUENCE [LARGE SCALE GENOMIC DNA]</scope>
    <source>
        <strain evidence="2">LMG 22934</strain>
    </source>
</reference>
<dbReference type="EMBL" id="FCNW02000052">
    <property type="protein sequence ID" value="SAL62509.1"/>
    <property type="molecule type" value="Genomic_DNA"/>
</dbReference>
<keyword evidence="3" id="KW-1185">Reference proteome</keyword>
<dbReference type="RefSeq" id="WP_087670370.1">
    <property type="nucleotide sequence ID" value="NZ_FCNW02000052.1"/>
</dbReference>
<dbReference type="Proteomes" id="UP000054977">
    <property type="component" value="Unassembled WGS sequence"/>
</dbReference>
<evidence type="ECO:0000313" key="2">
    <source>
        <dbReference type="EMBL" id="SAL62509.1"/>
    </source>
</evidence>
<name>A0A158J2B5_9BURK</name>